<evidence type="ECO:0000259" key="10">
    <source>
        <dbReference type="PROSITE" id="PS50142"/>
    </source>
</evidence>
<evidence type="ECO:0000256" key="5">
    <source>
        <dbReference type="ARBA" id="ARBA00022759"/>
    </source>
</evidence>
<dbReference type="PANTHER" id="PTHR11207">
    <property type="entry name" value="RIBONUCLEASE III"/>
    <property type="match status" value="1"/>
</dbReference>
<dbReference type="PROSITE" id="PS50142">
    <property type="entry name" value="RNASE_3_2"/>
    <property type="match status" value="1"/>
</dbReference>
<keyword evidence="6 8" id="KW-0378">Hydrolase</keyword>
<dbReference type="RefSeq" id="WP_166276162.1">
    <property type="nucleotide sequence ID" value="NZ_JTHE03000091.1"/>
</dbReference>
<evidence type="ECO:0000256" key="4">
    <source>
        <dbReference type="ARBA" id="ARBA00022722"/>
    </source>
</evidence>
<dbReference type="Proteomes" id="UP000031561">
    <property type="component" value="Unassembled WGS sequence"/>
</dbReference>
<comment type="caution">
    <text evidence="11">The sequence shown here is derived from an EMBL/GenBank/DDBJ whole genome shotgun (WGS) entry which is preliminary data.</text>
</comment>
<dbReference type="SMART" id="SM00358">
    <property type="entry name" value="DSRM"/>
    <property type="match status" value="1"/>
</dbReference>
<feature type="binding site" evidence="8">
    <location>
        <position position="126"/>
    </location>
    <ligand>
        <name>Mg(2+)</name>
        <dbReference type="ChEBI" id="CHEBI:18420"/>
    </ligand>
</feature>
<dbReference type="PANTHER" id="PTHR11207:SF0">
    <property type="entry name" value="RIBONUCLEASE 3"/>
    <property type="match status" value="1"/>
</dbReference>
<keyword evidence="8" id="KW-0698">rRNA processing</keyword>
<organism evidence="11 12">
    <name type="scientific">Lyngbya confervoides BDU141951</name>
    <dbReference type="NCBI Taxonomy" id="1574623"/>
    <lineage>
        <taxon>Bacteria</taxon>
        <taxon>Bacillati</taxon>
        <taxon>Cyanobacteriota</taxon>
        <taxon>Cyanophyceae</taxon>
        <taxon>Oscillatoriophycideae</taxon>
        <taxon>Oscillatoriales</taxon>
        <taxon>Microcoleaceae</taxon>
        <taxon>Lyngbya</taxon>
    </lineage>
</organism>
<dbReference type="Pfam" id="PF00035">
    <property type="entry name" value="dsrm"/>
    <property type="match status" value="1"/>
</dbReference>
<proteinExistence type="inferred from homology"/>
<comment type="function">
    <text evidence="8">Digests double-stranded RNA. Involved in the processing of primary rRNA transcript to yield the immediate precursors to the large and small rRNAs (23S and 16S). Processes some mRNAs, and tRNAs when they are encoded in the rRNA operon. Processes pre-crRNA and tracrRNA of type II CRISPR loci if present in the organism.</text>
</comment>
<dbReference type="GO" id="GO:0006397">
    <property type="term" value="P:mRNA processing"/>
    <property type="evidence" value="ECO:0007669"/>
    <property type="project" value="UniProtKB-UniRule"/>
</dbReference>
<dbReference type="Gene3D" id="1.10.1520.10">
    <property type="entry name" value="Ribonuclease III domain"/>
    <property type="match status" value="1"/>
</dbReference>
<dbReference type="PROSITE" id="PS50137">
    <property type="entry name" value="DS_RBD"/>
    <property type="match status" value="1"/>
</dbReference>
<evidence type="ECO:0000256" key="6">
    <source>
        <dbReference type="ARBA" id="ARBA00022801"/>
    </source>
</evidence>
<dbReference type="GO" id="GO:0046872">
    <property type="term" value="F:metal ion binding"/>
    <property type="evidence" value="ECO:0007669"/>
    <property type="project" value="UniProtKB-KW"/>
</dbReference>
<keyword evidence="4 8" id="KW-0540">Nuclease</keyword>
<dbReference type="InterPro" id="IPR036389">
    <property type="entry name" value="RNase_III_sf"/>
</dbReference>
<keyword evidence="7 8" id="KW-0694">RNA-binding</keyword>
<keyword evidence="3 8" id="KW-0507">mRNA processing</keyword>
<dbReference type="InterPro" id="IPR000999">
    <property type="entry name" value="RNase_III_dom"/>
</dbReference>
<dbReference type="GO" id="GO:0008033">
    <property type="term" value="P:tRNA processing"/>
    <property type="evidence" value="ECO:0007669"/>
    <property type="project" value="UniProtKB-KW"/>
</dbReference>
<dbReference type="HAMAP" id="MF_00104">
    <property type="entry name" value="RNase_III"/>
    <property type="match status" value="1"/>
</dbReference>
<protein>
    <recommendedName>
        <fullName evidence="8">Ribonuclease 3</fullName>
        <ecNumber evidence="8">3.1.26.3</ecNumber>
    </recommendedName>
    <alternativeName>
        <fullName evidence="8">Ribonuclease III</fullName>
        <shortName evidence="8">RNase III</shortName>
    </alternativeName>
</protein>
<feature type="domain" description="DRBM" evidence="9">
    <location>
        <begin position="165"/>
        <end position="237"/>
    </location>
</feature>
<dbReference type="InterPro" id="IPR014720">
    <property type="entry name" value="dsRBD_dom"/>
</dbReference>
<feature type="binding site" evidence="8">
    <location>
        <position position="123"/>
    </location>
    <ligand>
        <name>Mg(2+)</name>
        <dbReference type="ChEBI" id="CHEBI:18420"/>
    </ligand>
</feature>
<gene>
    <name evidence="8 11" type="primary">rnc</name>
    <name evidence="11" type="ORF">QQ91_0016060</name>
</gene>
<comment type="subcellular location">
    <subcellularLocation>
        <location evidence="8">Cytoplasm</location>
    </subcellularLocation>
</comment>
<keyword evidence="12" id="KW-1185">Reference proteome</keyword>
<dbReference type="EMBL" id="JTHE03000091">
    <property type="protein sequence ID" value="MCM1984337.1"/>
    <property type="molecule type" value="Genomic_DNA"/>
</dbReference>
<feature type="active site" evidence="8">
    <location>
        <position position="55"/>
    </location>
</feature>
<comment type="catalytic activity">
    <reaction evidence="1 8">
        <text>Endonucleolytic cleavage to 5'-phosphomonoester.</text>
        <dbReference type="EC" id="3.1.26.3"/>
    </reaction>
</comment>
<dbReference type="SUPFAM" id="SSF54768">
    <property type="entry name" value="dsRNA-binding domain-like"/>
    <property type="match status" value="1"/>
</dbReference>
<name>A0ABD4T6Y7_9CYAN</name>
<evidence type="ECO:0000256" key="2">
    <source>
        <dbReference type="ARBA" id="ARBA00010183"/>
    </source>
</evidence>
<reference evidence="11 12" key="1">
    <citation type="journal article" date="2015" name="Genome Announc.">
        <title>Draft Genome Sequence of Filamentous Marine Cyanobacterium Lyngbya confervoides Strain BDU141951.</title>
        <authorList>
            <person name="Chandrababunaidu M.M."/>
            <person name="Sen D."/>
            <person name="Tripathy S."/>
        </authorList>
    </citation>
    <scope>NUCLEOTIDE SEQUENCE [LARGE SCALE GENOMIC DNA]</scope>
    <source>
        <strain evidence="11 12">BDU141951</strain>
    </source>
</reference>
<dbReference type="GO" id="GO:0004525">
    <property type="term" value="F:ribonuclease III activity"/>
    <property type="evidence" value="ECO:0007669"/>
    <property type="project" value="UniProtKB-UniRule"/>
</dbReference>
<dbReference type="CDD" id="cd00593">
    <property type="entry name" value="RIBOc"/>
    <property type="match status" value="1"/>
</dbReference>
<dbReference type="Pfam" id="PF14622">
    <property type="entry name" value="Ribonucleas_3_3"/>
    <property type="match status" value="1"/>
</dbReference>
<evidence type="ECO:0000313" key="11">
    <source>
        <dbReference type="EMBL" id="MCM1984337.1"/>
    </source>
</evidence>
<evidence type="ECO:0000256" key="1">
    <source>
        <dbReference type="ARBA" id="ARBA00000109"/>
    </source>
</evidence>
<accession>A0ABD4T6Y7</accession>
<evidence type="ECO:0000256" key="3">
    <source>
        <dbReference type="ARBA" id="ARBA00022664"/>
    </source>
</evidence>
<keyword evidence="8" id="KW-0460">Magnesium</keyword>
<comment type="subunit">
    <text evidence="8">Homodimer.</text>
</comment>
<feature type="domain" description="RNase III" evidence="10">
    <location>
        <begin position="12"/>
        <end position="137"/>
    </location>
</feature>
<keyword evidence="8" id="KW-0479">Metal-binding</keyword>
<dbReference type="Gene3D" id="3.30.160.20">
    <property type="match status" value="1"/>
</dbReference>
<keyword evidence="5 8" id="KW-0255">Endonuclease</keyword>
<dbReference type="GO" id="GO:0005737">
    <property type="term" value="C:cytoplasm"/>
    <property type="evidence" value="ECO:0007669"/>
    <property type="project" value="UniProtKB-SubCell"/>
</dbReference>
<feature type="binding site" evidence="8">
    <location>
        <position position="51"/>
    </location>
    <ligand>
        <name>Mg(2+)</name>
        <dbReference type="ChEBI" id="CHEBI:18420"/>
    </ligand>
</feature>
<dbReference type="NCBIfam" id="TIGR02191">
    <property type="entry name" value="RNaseIII"/>
    <property type="match status" value="1"/>
</dbReference>
<dbReference type="SMART" id="SM00535">
    <property type="entry name" value="RIBOc"/>
    <property type="match status" value="1"/>
</dbReference>
<dbReference type="EC" id="3.1.26.3" evidence="8"/>
<comment type="similarity">
    <text evidence="2">Belongs to the ribonuclease III family.</text>
</comment>
<evidence type="ECO:0000259" key="9">
    <source>
        <dbReference type="PROSITE" id="PS50137"/>
    </source>
</evidence>
<feature type="active site" evidence="8">
    <location>
        <position position="126"/>
    </location>
</feature>
<dbReference type="GO" id="GO:0019843">
    <property type="term" value="F:rRNA binding"/>
    <property type="evidence" value="ECO:0007669"/>
    <property type="project" value="UniProtKB-KW"/>
</dbReference>
<evidence type="ECO:0000256" key="7">
    <source>
        <dbReference type="ARBA" id="ARBA00022884"/>
    </source>
</evidence>
<evidence type="ECO:0000256" key="8">
    <source>
        <dbReference type="HAMAP-Rule" id="MF_00104"/>
    </source>
</evidence>
<keyword evidence="8" id="KW-0819">tRNA processing</keyword>
<dbReference type="AlphaFoldDB" id="A0ABD4T6Y7"/>
<keyword evidence="8" id="KW-0963">Cytoplasm</keyword>
<dbReference type="SUPFAM" id="SSF69065">
    <property type="entry name" value="RNase III domain-like"/>
    <property type="match status" value="1"/>
</dbReference>
<keyword evidence="8" id="KW-0699">rRNA-binding</keyword>
<comment type="cofactor">
    <cofactor evidence="8">
        <name>Mg(2+)</name>
        <dbReference type="ChEBI" id="CHEBI:18420"/>
    </cofactor>
</comment>
<sequence>MADVFPPRTSQLQRLVARLGISEQGPVRWDLLDLALTHPSAHPTDNYEQLEFIGDAVVRLVASRLLWAENHQGQVGEWSAIRAVLVSDRTLAELAQSIGLEKFLRVGSSAVGDRKGETSRLADAFEAVLAALFLSSQTLELILPWLEPLFVRSIAKIRSDPAYQNYKAALQQWTQLHYQQLPEYRVQSLSSPGQSSADLTFQAEVWFQDRCLGQGQGHSRKAAEKAAAKVAYEAILHEQSER</sequence>
<evidence type="ECO:0000313" key="12">
    <source>
        <dbReference type="Proteomes" id="UP000031561"/>
    </source>
</evidence>
<dbReference type="InterPro" id="IPR011907">
    <property type="entry name" value="RNase_III"/>
</dbReference>
<dbReference type="GO" id="GO:0006364">
    <property type="term" value="P:rRNA processing"/>
    <property type="evidence" value="ECO:0007669"/>
    <property type="project" value="UniProtKB-UniRule"/>
</dbReference>